<dbReference type="Gene3D" id="3.40.50.1000">
    <property type="entry name" value="HAD superfamily/HAD-like"/>
    <property type="match status" value="1"/>
</dbReference>
<dbReference type="PANTHER" id="PTHR46191:SF2">
    <property type="entry name" value="HALOACID DEHALOGENASE-LIKE HYDROLASE DOMAIN-CONTAINING PROTEIN 3"/>
    <property type="match status" value="1"/>
</dbReference>
<accession>A0AAJ0B720</accession>
<dbReference type="InterPro" id="IPR036412">
    <property type="entry name" value="HAD-like_sf"/>
</dbReference>
<reference evidence="1" key="1">
    <citation type="submission" date="2023-06" db="EMBL/GenBank/DDBJ databases">
        <title>Genome-scale phylogeny and comparative genomics of the fungal order Sordariales.</title>
        <authorList>
            <consortium name="Lawrence Berkeley National Laboratory"/>
            <person name="Hensen N."/>
            <person name="Bonometti L."/>
            <person name="Westerberg I."/>
            <person name="Brannstrom I.O."/>
            <person name="Guillou S."/>
            <person name="Cros-Aarteil S."/>
            <person name="Calhoun S."/>
            <person name="Haridas S."/>
            <person name="Kuo A."/>
            <person name="Mondo S."/>
            <person name="Pangilinan J."/>
            <person name="Riley R."/>
            <person name="Labutti K."/>
            <person name="Andreopoulos B."/>
            <person name="Lipzen A."/>
            <person name="Chen C."/>
            <person name="Yanf M."/>
            <person name="Daum C."/>
            <person name="Ng V."/>
            <person name="Clum A."/>
            <person name="Steindorff A."/>
            <person name="Ohm R."/>
            <person name="Martin F."/>
            <person name="Silar P."/>
            <person name="Natvig D."/>
            <person name="Lalanne C."/>
            <person name="Gautier V."/>
            <person name="Ament-Velasquez S.L."/>
            <person name="Kruys A."/>
            <person name="Hutchinson M.I."/>
            <person name="Powell A.J."/>
            <person name="Barry K."/>
            <person name="Miller A.N."/>
            <person name="Grigoriev I.V."/>
            <person name="Debuchy R."/>
            <person name="Gladieux P."/>
            <person name="Thoren M.H."/>
            <person name="Johannesson H."/>
        </authorList>
    </citation>
    <scope>NUCLEOTIDE SEQUENCE</scope>
    <source>
        <strain evidence="1">PSN4</strain>
    </source>
</reference>
<name>A0AAJ0B720_9PEZI</name>
<dbReference type="InterPro" id="IPR023214">
    <property type="entry name" value="HAD_sf"/>
</dbReference>
<sequence length="328" mass="36207">MPARPKNLLLCFDAFGTLFLPKKPIAEQYTAVARQCGLNNLGVADVEKSFHMAFSKQLAEHPNYGRESGMGAEGWWTAVITNTFTPWIPPNRQLPPSLVPNLLHRFSSAEGYDLTDARIPSLLGRIKHHHRSQTAGDKKVIIGVITNSDDRVPDVLASLGLRISPARYPLSLSRNPSHARRQWQVSPQNHVDFHCMSYDVGFSKPDRRIFDAAEVMARRISIANGCSSSSSSSCRDGNDEEEWIKVYVGDEWEKDALGATRAGWNAVHVAPAAVPQAQQGAELIVRDLEGTSESPEELFPDRSAPICLRAASIGSVLEWFAGSPRPER</sequence>
<dbReference type="Proteomes" id="UP001239445">
    <property type="component" value="Unassembled WGS sequence"/>
</dbReference>
<dbReference type="InterPro" id="IPR051828">
    <property type="entry name" value="HAD-like_hydrolase_domain"/>
</dbReference>
<dbReference type="PANTHER" id="PTHR46191">
    <property type="match status" value="1"/>
</dbReference>
<dbReference type="SUPFAM" id="SSF56784">
    <property type="entry name" value="HAD-like"/>
    <property type="match status" value="1"/>
</dbReference>
<gene>
    <name evidence="1" type="ORF">QBC47DRAFT_118624</name>
</gene>
<organism evidence="1 2">
    <name type="scientific">Echria macrotheca</name>
    <dbReference type="NCBI Taxonomy" id="438768"/>
    <lineage>
        <taxon>Eukaryota</taxon>
        <taxon>Fungi</taxon>
        <taxon>Dikarya</taxon>
        <taxon>Ascomycota</taxon>
        <taxon>Pezizomycotina</taxon>
        <taxon>Sordariomycetes</taxon>
        <taxon>Sordariomycetidae</taxon>
        <taxon>Sordariales</taxon>
        <taxon>Schizotheciaceae</taxon>
        <taxon>Echria</taxon>
    </lineage>
</organism>
<dbReference type="EMBL" id="MU839846">
    <property type="protein sequence ID" value="KAK1750531.1"/>
    <property type="molecule type" value="Genomic_DNA"/>
</dbReference>
<evidence type="ECO:0000313" key="1">
    <source>
        <dbReference type="EMBL" id="KAK1750531.1"/>
    </source>
</evidence>
<evidence type="ECO:0008006" key="3">
    <source>
        <dbReference type="Google" id="ProtNLM"/>
    </source>
</evidence>
<dbReference type="Gene3D" id="1.10.150.720">
    <property type="entry name" value="Haloacid dehalogenase-like hydrolase"/>
    <property type="match status" value="1"/>
</dbReference>
<dbReference type="InterPro" id="IPR044924">
    <property type="entry name" value="HAD-SF_hydro_IA_REG-2-like_cap"/>
</dbReference>
<dbReference type="GO" id="GO:0005634">
    <property type="term" value="C:nucleus"/>
    <property type="evidence" value="ECO:0007669"/>
    <property type="project" value="TreeGrafter"/>
</dbReference>
<comment type="caution">
    <text evidence="1">The sequence shown here is derived from an EMBL/GenBank/DDBJ whole genome shotgun (WGS) entry which is preliminary data.</text>
</comment>
<dbReference type="AlphaFoldDB" id="A0AAJ0B720"/>
<proteinExistence type="predicted"/>
<protein>
    <recommendedName>
        <fullName evidence="3">Haloacid dehalogenase</fullName>
    </recommendedName>
</protein>
<keyword evidence="2" id="KW-1185">Reference proteome</keyword>
<evidence type="ECO:0000313" key="2">
    <source>
        <dbReference type="Proteomes" id="UP001239445"/>
    </source>
</evidence>